<dbReference type="RefSeq" id="XP_001312516.1">
    <property type="nucleotide sequence ID" value="XM_001312515.1"/>
</dbReference>
<sequence>MQKELAELQNDFRILNQHNQQLTKKLESLNNAKIKMKEIVTNTPIKTKVNKSDDFIITDSLLEGETEVSFTFTLEDDFIETAKTTVSYNNFTKIMKEFQQFKQKKQSKELTLERTENLFLPEYPELFKQFKDLITLL</sequence>
<name>A2F669_TRIV3</name>
<evidence type="ECO:0000259" key="2">
    <source>
        <dbReference type="Pfam" id="PF25972"/>
    </source>
</evidence>
<dbReference type="AlphaFoldDB" id="A2F669"/>
<organism evidence="3 4">
    <name type="scientific">Trichomonas vaginalis (strain ATCC PRA-98 / G3)</name>
    <dbReference type="NCBI Taxonomy" id="412133"/>
    <lineage>
        <taxon>Eukaryota</taxon>
        <taxon>Metamonada</taxon>
        <taxon>Parabasalia</taxon>
        <taxon>Trichomonadida</taxon>
        <taxon>Trichomonadidae</taxon>
        <taxon>Trichomonas</taxon>
    </lineage>
</organism>
<evidence type="ECO:0000313" key="3">
    <source>
        <dbReference type="EMBL" id="EAX99586.1"/>
    </source>
</evidence>
<gene>
    <name evidence="3" type="ORF">TVAG_427500</name>
</gene>
<evidence type="ECO:0000256" key="1">
    <source>
        <dbReference type="SAM" id="Coils"/>
    </source>
</evidence>
<feature type="domain" description="At4g15545-like C-terminal" evidence="2">
    <location>
        <begin position="77"/>
        <end position="135"/>
    </location>
</feature>
<dbReference type="VEuPathDB" id="TrichDB:TVAG_427500"/>
<dbReference type="EMBL" id="DS113632">
    <property type="protein sequence ID" value="EAX99586.1"/>
    <property type="molecule type" value="Genomic_DNA"/>
</dbReference>
<feature type="coiled-coil region" evidence="1">
    <location>
        <begin position="5"/>
        <end position="39"/>
    </location>
</feature>
<reference evidence="3" key="2">
    <citation type="journal article" date="2007" name="Science">
        <title>Draft genome sequence of the sexually transmitted pathogen Trichomonas vaginalis.</title>
        <authorList>
            <person name="Carlton J.M."/>
            <person name="Hirt R.P."/>
            <person name="Silva J.C."/>
            <person name="Delcher A.L."/>
            <person name="Schatz M."/>
            <person name="Zhao Q."/>
            <person name="Wortman J.R."/>
            <person name="Bidwell S.L."/>
            <person name="Alsmark U.C.M."/>
            <person name="Besteiro S."/>
            <person name="Sicheritz-Ponten T."/>
            <person name="Noel C.J."/>
            <person name="Dacks J.B."/>
            <person name="Foster P.G."/>
            <person name="Simillion C."/>
            <person name="Van de Peer Y."/>
            <person name="Miranda-Saavedra D."/>
            <person name="Barton G.J."/>
            <person name="Westrop G.D."/>
            <person name="Mueller S."/>
            <person name="Dessi D."/>
            <person name="Fiori P.L."/>
            <person name="Ren Q."/>
            <person name="Paulsen I."/>
            <person name="Zhang H."/>
            <person name="Bastida-Corcuera F.D."/>
            <person name="Simoes-Barbosa A."/>
            <person name="Brown M.T."/>
            <person name="Hayes R.D."/>
            <person name="Mukherjee M."/>
            <person name="Okumura C.Y."/>
            <person name="Schneider R."/>
            <person name="Smith A.J."/>
            <person name="Vanacova S."/>
            <person name="Villalvazo M."/>
            <person name="Haas B.J."/>
            <person name="Pertea M."/>
            <person name="Feldblyum T.V."/>
            <person name="Utterback T.R."/>
            <person name="Shu C.L."/>
            <person name="Osoegawa K."/>
            <person name="de Jong P.J."/>
            <person name="Hrdy I."/>
            <person name="Horvathova L."/>
            <person name="Zubacova Z."/>
            <person name="Dolezal P."/>
            <person name="Malik S.B."/>
            <person name="Logsdon J.M. Jr."/>
            <person name="Henze K."/>
            <person name="Gupta A."/>
            <person name="Wang C.C."/>
            <person name="Dunne R.L."/>
            <person name="Upcroft J.A."/>
            <person name="Upcroft P."/>
            <person name="White O."/>
            <person name="Salzberg S.L."/>
            <person name="Tang P."/>
            <person name="Chiu C.-H."/>
            <person name="Lee Y.-S."/>
            <person name="Embley T.M."/>
            <person name="Coombs G.H."/>
            <person name="Mottram J.C."/>
            <person name="Tachezy J."/>
            <person name="Fraser-Liggett C.M."/>
            <person name="Johnson P.J."/>
        </authorList>
    </citation>
    <scope>NUCLEOTIDE SEQUENCE [LARGE SCALE GENOMIC DNA]</scope>
    <source>
        <strain evidence="3">G3</strain>
    </source>
</reference>
<dbReference type="InParanoid" id="A2F669"/>
<protein>
    <recommendedName>
        <fullName evidence="2">At4g15545-like C-terminal domain-containing protein</fullName>
    </recommendedName>
</protein>
<dbReference type="InterPro" id="IPR058935">
    <property type="entry name" value="At4g15545-like_C"/>
</dbReference>
<accession>A2F669</accession>
<dbReference type="SMR" id="A2F669"/>
<proteinExistence type="predicted"/>
<dbReference type="KEGG" id="tva:4757396"/>
<keyword evidence="1" id="KW-0175">Coiled coil</keyword>
<evidence type="ECO:0000313" key="4">
    <source>
        <dbReference type="Proteomes" id="UP000001542"/>
    </source>
</evidence>
<dbReference type="Proteomes" id="UP000001542">
    <property type="component" value="Unassembled WGS sequence"/>
</dbReference>
<dbReference type="VEuPathDB" id="TrichDB:TVAGG3_0660460"/>
<dbReference type="Pfam" id="PF25972">
    <property type="entry name" value="At4g15545_C"/>
    <property type="match status" value="1"/>
</dbReference>
<keyword evidence="4" id="KW-1185">Reference proteome</keyword>
<reference evidence="3" key="1">
    <citation type="submission" date="2006-10" db="EMBL/GenBank/DDBJ databases">
        <authorList>
            <person name="Amadeo P."/>
            <person name="Zhao Q."/>
            <person name="Wortman J."/>
            <person name="Fraser-Liggett C."/>
            <person name="Carlton J."/>
        </authorList>
    </citation>
    <scope>NUCLEOTIDE SEQUENCE</scope>
    <source>
        <strain evidence="3">G3</strain>
    </source>
</reference>